<dbReference type="EMBL" id="VBOY01000048">
    <property type="protein sequence ID" value="TMQ67126.1"/>
    <property type="molecule type" value="Genomic_DNA"/>
</dbReference>
<feature type="compositionally biased region" description="Basic and acidic residues" evidence="1">
    <location>
        <begin position="213"/>
        <end position="235"/>
    </location>
</feature>
<sequence length="305" mass="34140">MRTLLAVVAAGLVAMVSSQPAAARAASAFGYVADGQLVDVQVRVDGQSAPLYFAPGRYDRRYFQAFRGRNYSLVVRNNTGRRVGVLIAVDGLNVVSGRRSNLSNDEAMYVLDPYEQSTIRGWRTSLDDVRRFVFVDEERSYAERTGQANGDLGWIRVLSFREQPTWRDNLSKLRGDENERPWGREGLPYDGGGSRAPGGASPEAKGAPNLGGAEDRAQRAPSDTRLEAERFRDDDSNPGTGWGDRRNDPVRETWFVAENFATDHMVLRYEYESGLRALGINTGWGRNRLRERERGELGFAQSPRW</sequence>
<reference evidence="3 4" key="1">
    <citation type="journal article" date="2019" name="Nat. Microbiol.">
        <title>Mediterranean grassland soil C-N compound turnover is dependent on rainfall and depth, and is mediated by genomically divergent microorganisms.</title>
        <authorList>
            <person name="Diamond S."/>
            <person name="Andeer P.F."/>
            <person name="Li Z."/>
            <person name="Crits-Christoph A."/>
            <person name="Burstein D."/>
            <person name="Anantharaman K."/>
            <person name="Lane K.R."/>
            <person name="Thomas B.C."/>
            <person name="Pan C."/>
            <person name="Northen T.R."/>
            <person name="Banfield J.F."/>
        </authorList>
    </citation>
    <scope>NUCLEOTIDE SEQUENCE [LARGE SCALE GENOMIC DNA]</scope>
    <source>
        <strain evidence="3">WS_8</strain>
    </source>
</reference>
<feature type="chain" id="PRO_5022061030" evidence="2">
    <location>
        <begin position="24"/>
        <end position="305"/>
    </location>
</feature>
<feature type="compositionally biased region" description="Basic and acidic residues" evidence="1">
    <location>
        <begin position="171"/>
        <end position="183"/>
    </location>
</feature>
<evidence type="ECO:0000313" key="3">
    <source>
        <dbReference type="EMBL" id="TMQ67126.1"/>
    </source>
</evidence>
<evidence type="ECO:0000256" key="2">
    <source>
        <dbReference type="SAM" id="SignalP"/>
    </source>
</evidence>
<keyword evidence="2" id="KW-0732">Signal</keyword>
<evidence type="ECO:0000313" key="4">
    <source>
        <dbReference type="Proteomes" id="UP000316609"/>
    </source>
</evidence>
<evidence type="ECO:0000256" key="1">
    <source>
        <dbReference type="SAM" id="MobiDB-lite"/>
    </source>
</evidence>
<comment type="caution">
    <text evidence="3">The sequence shown here is derived from an EMBL/GenBank/DDBJ whole genome shotgun (WGS) entry which is preliminary data.</text>
</comment>
<accession>A0A538TU24</accession>
<proteinExistence type="predicted"/>
<feature type="signal peptide" evidence="2">
    <location>
        <begin position="1"/>
        <end position="23"/>
    </location>
</feature>
<protein>
    <submittedName>
        <fullName evidence="3">Uncharacterized protein</fullName>
    </submittedName>
</protein>
<name>A0A538TU24_UNCEI</name>
<gene>
    <name evidence="3" type="ORF">E6K78_05600</name>
</gene>
<feature type="region of interest" description="Disordered" evidence="1">
    <location>
        <begin position="171"/>
        <end position="247"/>
    </location>
</feature>
<dbReference type="Proteomes" id="UP000316609">
    <property type="component" value="Unassembled WGS sequence"/>
</dbReference>
<organism evidence="3 4">
    <name type="scientific">Eiseniibacteriota bacterium</name>
    <dbReference type="NCBI Taxonomy" id="2212470"/>
    <lineage>
        <taxon>Bacteria</taxon>
        <taxon>Candidatus Eiseniibacteriota</taxon>
    </lineage>
</organism>
<dbReference type="AlphaFoldDB" id="A0A538TU24"/>